<dbReference type="InterPro" id="IPR017853">
    <property type="entry name" value="GH"/>
</dbReference>
<proteinExistence type="predicted"/>
<keyword evidence="3" id="KW-1185">Reference proteome</keyword>
<feature type="domain" description="Porphyranase beta-sandwich" evidence="1">
    <location>
        <begin position="449"/>
        <end position="547"/>
    </location>
</feature>
<evidence type="ECO:0000313" key="2">
    <source>
        <dbReference type="EMBL" id="ADE53584.1"/>
    </source>
</evidence>
<dbReference type="CAZy" id="GH86">
    <property type="family name" value="Glycoside Hydrolase Family 86"/>
</dbReference>
<dbReference type="PROSITE" id="PS51257">
    <property type="entry name" value="PROKAR_LIPOPROTEIN"/>
    <property type="match status" value="1"/>
</dbReference>
<dbReference type="CDD" id="cd21510">
    <property type="entry name" value="agarase_cat"/>
    <property type="match status" value="1"/>
</dbReference>
<dbReference type="HOGENOM" id="CLU_019012_0_0_0"/>
<dbReference type="InterPro" id="IPR040527">
    <property type="entry name" value="Beta-sand_Porphyrn"/>
</dbReference>
<gene>
    <name evidence="2" type="ordered locus">Caka_0559</name>
</gene>
<name>D5ENS5_CORAD</name>
<sequence length="649" mass="73308">MKHTLILSLASAAAFTGCLKHVESPESTAEQPDYSKPYIVVDPATTRAVQGVSEVDRTRYFALCDGGSYFDRRVENDAMYDYVIHELGANFGRGLGPVKAVKKSLKEDPSRPGYADLSKIKNSKPYQPSEKFLNDLGPNLDVASHGNHNAFPEFMGKFETEYTKRDKSEYLPKNIDAAAELSAAVLKYRHSDFDRPRYYEPLNEPHWDFYNHDHLAKWHLKTMEVVKASNPDVLVGGPCSSVCYFYRSDYKSFNGLRKFIDETNCDLDFYSFHTYDYLRYRDGELKGRLQSGIALEGTLDIVPNYTMNAYGKEMPLVISEHGGYIGSQPKGEYDGELVAAEILKLQYPDADTTTWEYEMKKRSIVNYGHVSSCIANTLAFIDHPHTVQKSVPFLLFNTWNWGPKYYAGLYVPYEYTDKTKWVETDLTAFYKFFRGIDGRRVKALCSDPDLQVRAFVNGSKLFLVVNNQSFEAEQMPLYGIPTAEVDVRRFGRNKDFTTHYEEVTIETPKTLEIAGRESLVLIADYGSDIVATTEVNEVVCYGDSIAQLAKDASFKVKVPTDQAIDYAQLRIGLTRKPESSKEVIVRVNGELVDVPLEDCAERFTDKEYATTKLAYLDPAILQAENTVEVSFPDSDDGAIGTVVIRAAMK</sequence>
<dbReference type="Proteomes" id="UP000000925">
    <property type="component" value="Chromosome"/>
</dbReference>
<protein>
    <recommendedName>
        <fullName evidence="1">Porphyranase beta-sandwich domain-containing protein</fullName>
    </recommendedName>
</protein>
<dbReference type="eggNOG" id="COG3664">
    <property type="taxonomic scope" value="Bacteria"/>
</dbReference>
<dbReference type="AlphaFoldDB" id="D5ENS5"/>
<evidence type="ECO:0000259" key="1">
    <source>
        <dbReference type="Pfam" id="PF18206"/>
    </source>
</evidence>
<dbReference type="SUPFAM" id="SSF51445">
    <property type="entry name" value="(Trans)glycosidases"/>
    <property type="match status" value="1"/>
</dbReference>
<dbReference type="EMBL" id="CP001998">
    <property type="protein sequence ID" value="ADE53584.1"/>
    <property type="molecule type" value="Genomic_DNA"/>
</dbReference>
<dbReference type="RefSeq" id="WP_013042309.1">
    <property type="nucleotide sequence ID" value="NC_014008.1"/>
</dbReference>
<dbReference type="OrthoDB" id="235858at2"/>
<dbReference type="KEGG" id="caa:Caka_0559"/>
<dbReference type="Pfam" id="PF18206">
    <property type="entry name" value="Porphyrn_cat_1"/>
    <property type="match status" value="1"/>
</dbReference>
<evidence type="ECO:0000313" key="3">
    <source>
        <dbReference type="Proteomes" id="UP000000925"/>
    </source>
</evidence>
<accession>D5ENS5</accession>
<dbReference type="Gene3D" id="2.60.120.1200">
    <property type="match status" value="1"/>
</dbReference>
<organism evidence="2 3">
    <name type="scientific">Coraliomargarita akajimensis (strain DSM 45221 / IAM 15411 / JCM 23193 / KCTC 12865 / 04OKA010-24)</name>
    <dbReference type="NCBI Taxonomy" id="583355"/>
    <lineage>
        <taxon>Bacteria</taxon>
        <taxon>Pseudomonadati</taxon>
        <taxon>Verrucomicrobiota</taxon>
        <taxon>Opitutia</taxon>
        <taxon>Puniceicoccales</taxon>
        <taxon>Coraliomargaritaceae</taxon>
        <taxon>Coraliomargarita</taxon>
    </lineage>
</organism>
<dbReference type="Gene3D" id="3.20.20.80">
    <property type="entry name" value="Glycosidases"/>
    <property type="match status" value="1"/>
</dbReference>
<dbReference type="SMR" id="D5ENS5"/>
<reference evidence="2 3" key="1">
    <citation type="journal article" date="2010" name="Stand. Genomic Sci.">
        <title>Complete genome sequence of Coraliomargarita akajimensis type strain (04OKA010-24).</title>
        <authorList>
            <person name="Mavromatis K."/>
            <person name="Abt B."/>
            <person name="Brambilla E."/>
            <person name="Lapidus A."/>
            <person name="Copeland A."/>
            <person name="Deshpande S."/>
            <person name="Nolan M."/>
            <person name="Lucas S."/>
            <person name="Tice H."/>
            <person name="Cheng J.F."/>
            <person name="Han C."/>
            <person name="Detter J.C."/>
            <person name="Woyke T."/>
            <person name="Goodwin L."/>
            <person name="Pitluck S."/>
            <person name="Held B."/>
            <person name="Brettin T."/>
            <person name="Tapia R."/>
            <person name="Ivanova N."/>
            <person name="Mikhailova N."/>
            <person name="Pati A."/>
            <person name="Liolios K."/>
            <person name="Chen A."/>
            <person name="Palaniappan K."/>
            <person name="Land M."/>
            <person name="Hauser L."/>
            <person name="Chang Y.J."/>
            <person name="Jeffries C.D."/>
            <person name="Rohde M."/>
            <person name="Goker M."/>
            <person name="Bristow J."/>
            <person name="Eisen J.A."/>
            <person name="Markowitz V."/>
            <person name="Hugenholtz P."/>
            <person name="Klenk H.P."/>
            <person name="Kyrpides N.C."/>
        </authorList>
    </citation>
    <scope>NUCLEOTIDE SEQUENCE [LARGE SCALE GENOMIC DNA]</scope>
    <source>
        <strain evidence="3">DSM 45221 / IAM 15411 / JCM 23193 / KCTC 12865</strain>
    </source>
</reference>